<evidence type="ECO:0000313" key="1">
    <source>
        <dbReference type="EMBL" id="KTD17551.1"/>
    </source>
</evidence>
<dbReference type="AlphaFoldDB" id="A0A0W0VBT1"/>
<gene>
    <name evidence="1" type="ORF">Ljor_1857</name>
</gene>
<organism evidence="1 2">
    <name type="scientific">Legionella jordanis</name>
    <dbReference type="NCBI Taxonomy" id="456"/>
    <lineage>
        <taxon>Bacteria</taxon>
        <taxon>Pseudomonadati</taxon>
        <taxon>Pseudomonadota</taxon>
        <taxon>Gammaproteobacteria</taxon>
        <taxon>Legionellales</taxon>
        <taxon>Legionellaceae</taxon>
        <taxon>Legionella</taxon>
    </lineage>
</organism>
<dbReference type="RefSeq" id="WP_058471296.1">
    <property type="nucleotide sequence ID" value="NZ_CAAAIC010000008.1"/>
</dbReference>
<accession>A0A0W0VBT1</accession>
<keyword evidence="2" id="KW-1185">Reference proteome</keyword>
<name>A0A0W0VBT1_9GAMM</name>
<dbReference type="OrthoDB" id="5653593at2"/>
<sequence length="292" mass="33622">MFFFKKKGNDLTKQKIYDLFSDQENYVSYRDHRKSSNPSYDSPYLWTSDITACVAIGFLHQDGKNSKLELYHSVSEHIVLNIEEELQRNNAFLVVLLKYLKSLANSSKLRIYVAGNPMHSFPDTDLELVYAVVNEAIRYLNKSPDCSLQPISPKQVHYVEAEAATFFITADGRTGTVVDALAAAVPDIMNLFESEQKISHSSLYKEYLKIKNNEIPYSSEIEFVRNKLIYEQLKTLASTCLLKKLAKNKNEEQLALTIVSWNLFLNKPSNETLQLWQEEHPRANIPMSFYRS</sequence>
<dbReference type="Proteomes" id="UP000055035">
    <property type="component" value="Unassembled WGS sequence"/>
</dbReference>
<dbReference type="PATRIC" id="fig|456.5.peg.1982"/>
<proteinExistence type="predicted"/>
<protein>
    <submittedName>
        <fullName evidence="1">Uncharacterized protein</fullName>
    </submittedName>
</protein>
<evidence type="ECO:0000313" key="2">
    <source>
        <dbReference type="Proteomes" id="UP000055035"/>
    </source>
</evidence>
<reference evidence="1 2" key="1">
    <citation type="submission" date="2015-11" db="EMBL/GenBank/DDBJ databases">
        <title>Genomic analysis of 38 Legionella species identifies large and diverse effector repertoires.</title>
        <authorList>
            <person name="Burstein D."/>
            <person name="Amaro F."/>
            <person name="Zusman T."/>
            <person name="Lifshitz Z."/>
            <person name="Cohen O."/>
            <person name="Gilbert J.A."/>
            <person name="Pupko T."/>
            <person name="Shuman H.A."/>
            <person name="Segal G."/>
        </authorList>
    </citation>
    <scope>NUCLEOTIDE SEQUENCE [LARGE SCALE GENOMIC DNA]</scope>
    <source>
        <strain evidence="1 2">BL-540</strain>
    </source>
</reference>
<comment type="caution">
    <text evidence="1">The sequence shown here is derived from an EMBL/GenBank/DDBJ whole genome shotgun (WGS) entry which is preliminary data.</text>
</comment>
<dbReference type="EMBL" id="LNYJ01000011">
    <property type="protein sequence ID" value="KTD17551.1"/>
    <property type="molecule type" value="Genomic_DNA"/>
</dbReference>